<dbReference type="PANTHER" id="PTHR30151:SF0">
    <property type="entry name" value="ABC TRANSPORTER PERMEASE PROTEIN MJ0413-RELATED"/>
    <property type="match status" value="1"/>
</dbReference>
<feature type="transmembrane region" description="Helical" evidence="7">
    <location>
        <begin position="63"/>
        <end position="84"/>
    </location>
</feature>
<dbReference type="GO" id="GO:0005886">
    <property type="term" value="C:plasma membrane"/>
    <property type="evidence" value="ECO:0007669"/>
    <property type="project" value="UniProtKB-SubCell"/>
</dbReference>
<evidence type="ECO:0000256" key="6">
    <source>
        <dbReference type="ARBA" id="ARBA00023136"/>
    </source>
</evidence>
<evidence type="ECO:0000256" key="2">
    <source>
        <dbReference type="ARBA" id="ARBA00022448"/>
    </source>
</evidence>
<dbReference type="InterPro" id="IPR035906">
    <property type="entry name" value="MetI-like_sf"/>
</dbReference>
<organism evidence="9 10">
    <name type="scientific">Porphyromonas catoniae F0037</name>
    <dbReference type="NCBI Taxonomy" id="1127696"/>
    <lineage>
        <taxon>Bacteria</taxon>
        <taxon>Pseudomonadati</taxon>
        <taxon>Bacteroidota</taxon>
        <taxon>Bacteroidia</taxon>
        <taxon>Bacteroidales</taxon>
        <taxon>Porphyromonadaceae</taxon>
        <taxon>Porphyromonas</taxon>
    </lineage>
</organism>
<evidence type="ECO:0000256" key="5">
    <source>
        <dbReference type="ARBA" id="ARBA00022989"/>
    </source>
</evidence>
<keyword evidence="2 7" id="KW-0813">Transport</keyword>
<dbReference type="PROSITE" id="PS50928">
    <property type="entry name" value="ABC_TM1"/>
    <property type="match status" value="1"/>
</dbReference>
<dbReference type="Gene3D" id="1.10.3720.10">
    <property type="entry name" value="MetI-like"/>
    <property type="match status" value="1"/>
</dbReference>
<keyword evidence="5 7" id="KW-1133">Transmembrane helix</keyword>
<dbReference type="RefSeq" id="WP_005468911.1">
    <property type="nucleotide sequence ID" value="NZ_KB291043.1"/>
</dbReference>
<evidence type="ECO:0000256" key="7">
    <source>
        <dbReference type="RuleBase" id="RU363032"/>
    </source>
</evidence>
<feature type="transmembrane region" description="Helical" evidence="7">
    <location>
        <begin position="7"/>
        <end position="29"/>
    </location>
</feature>
<dbReference type="Proteomes" id="UP000010408">
    <property type="component" value="Unassembled WGS sequence"/>
</dbReference>
<keyword evidence="6 7" id="KW-0472">Membrane</keyword>
<accession>L1NG73</accession>
<protein>
    <submittedName>
        <fullName evidence="9">ABC transporter, permease protein</fullName>
    </submittedName>
</protein>
<feature type="transmembrane region" description="Helical" evidence="7">
    <location>
        <begin position="218"/>
        <end position="236"/>
    </location>
</feature>
<evidence type="ECO:0000313" key="10">
    <source>
        <dbReference type="Proteomes" id="UP000010408"/>
    </source>
</evidence>
<dbReference type="AlphaFoldDB" id="L1NG73"/>
<comment type="caution">
    <text evidence="9">The sequence shown here is derived from an EMBL/GenBank/DDBJ whole genome shotgun (WGS) entry which is preliminary data.</text>
</comment>
<dbReference type="HOGENOM" id="CLU_046113_1_3_10"/>
<feature type="transmembrane region" description="Helical" evidence="7">
    <location>
        <begin position="96"/>
        <end position="116"/>
    </location>
</feature>
<sequence>MKRFSNHLLQLLLGALLLHLIWLLGYVLLRTEVLPPPWLVYQHLFKMDWSNLLLHTTASLERIAWGILIATIFAWGIALTVILAPRLGKVFSTFIYFSYPIPKLALLPIVMLIGGLGEGTKVVMIVLIILFQLAVSMRDALLTVPREHFMLAQSLGASTAGILRHVLIPAVLPAFLSALRVAIGTAISVLFVTETYGTTLGLGYYITDAWMRISYLDMYAGVVLLSLIGVLLFILIDLAEVSLCPSLHRGK</sequence>
<dbReference type="PANTHER" id="PTHR30151">
    <property type="entry name" value="ALKANE SULFONATE ABC TRANSPORTER-RELATED, MEMBRANE SUBUNIT"/>
    <property type="match status" value="1"/>
</dbReference>
<dbReference type="eggNOG" id="COG0600">
    <property type="taxonomic scope" value="Bacteria"/>
</dbReference>
<feature type="transmembrane region" description="Helical" evidence="7">
    <location>
        <begin position="122"/>
        <end position="142"/>
    </location>
</feature>
<dbReference type="Pfam" id="PF00528">
    <property type="entry name" value="BPD_transp_1"/>
    <property type="match status" value="1"/>
</dbReference>
<reference evidence="9 10" key="1">
    <citation type="submission" date="2012-05" db="EMBL/GenBank/DDBJ databases">
        <authorList>
            <person name="Weinstock G."/>
            <person name="Sodergren E."/>
            <person name="Lobos E.A."/>
            <person name="Fulton L."/>
            <person name="Fulton R."/>
            <person name="Courtney L."/>
            <person name="Fronick C."/>
            <person name="O'Laughlin M."/>
            <person name="Godfrey J."/>
            <person name="Wilson R.M."/>
            <person name="Miner T."/>
            <person name="Farmer C."/>
            <person name="Delehaunty K."/>
            <person name="Cordes M."/>
            <person name="Minx P."/>
            <person name="Tomlinson C."/>
            <person name="Chen J."/>
            <person name="Wollam A."/>
            <person name="Pepin K.H."/>
            <person name="Bhonagiri V."/>
            <person name="Zhang X."/>
            <person name="Suruliraj S."/>
            <person name="Warren W."/>
            <person name="Mitreva M."/>
            <person name="Mardis E.R."/>
            <person name="Wilson R.K."/>
        </authorList>
    </citation>
    <scope>NUCLEOTIDE SEQUENCE [LARGE SCALE GENOMIC DNA]</scope>
    <source>
        <strain evidence="9 10">F0037</strain>
    </source>
</reference>
<feature type="transmembrane region" description="Helical" evidence="7">
    <location>
        <begin position="182"/>
        <end position="206"/>
    </location>
</feature>
<dbReference type="EMBL" id="AMEQ01000018">
    <property type="protein sequence ID" value="EKY02306.1"/>
    <property type="molecule type" value="Genomic_DNA"/>
</dbReference>
<evidence type="ECO:0000256" key="4">
    <source>
        <dbReference type="ARBA" id="ARBA00022692"/>
    </source>
</evidence>
<feature type="transmembrane region" description="Helical" evidence="7">
    <location>
        <begin position="154"/>
        <end position="176"/>
    </location>
</feature>
<evidence type="ECO:0000259" key="8">
    <source>
        <dbReference type="PROSITE" id="PS50928"/>
    </source>
</evidence>
<comment type="similarity">
    <text evidence="7">Belongs to the binding-protein-dependent transport system permease family.</text>
</comment>
<keyword evidence="4 7" id="KW-0812">Transmembrane</keyword>
<evidence type="ECO:0000256" key="3">
    <source>
        <dbReference type="ARBA" id="ARBA00022475"/>
    </source>
</evidence>
<dbReference type="GO" id="GO:0055085">
    <property type="term" value="P:transmembrane transport"/>
    <property type="evidence" value="ECO:0007669"/>
    <property type="project" value="InterPro"/>
</dbReference>
<dbReference type="PATRIC" id="fig|1127696.3.peg.622"/>
<dbReference type="CDD" id="cd06261">
    <property type="entry name" value="TM_PBP2"/>
    <property type="match status" value="1"/>
</dbReference>
<feature type="domain" description="ABC transmembrane type-1" evidence="8">
    <location>
        <begin position="56"/>
        <end position="236"/>
    </location>
</feature>
<evidence type="ECO:0000256" key="1">
    <source>
        <dbReference type="ARBA" id="ARBA00004651"/>
    </source>
</evidence>
<gene>
    <name evidence="9" type="ORF">HMPREF9134_00696</name>
</gene>
<dbReference type="SUPFAM" id="SSF161098">
    <property type="entry name" value="MetI-like"/>
    <property type="match status" value="1"/>
</dbReference>
<evidence type="ECO:0000313" key="9">
    <source>
        <dbReference type="EMBL" id="EKY02306.1"/>
    </source>
</evidence>
<keyword evidence="3" id="KW-1003">Cell membrane</keyword>
<name>L1NG73_9PORP</name>
<proteinExistence type="inferred from homology"/>
<dbReference type="STRING" id="1127696.HMPREF9134_00696"/>
<comment type="subcellular location">
    <subcellularLocation>
        <location evidence="1 7">Cell membrane</location>
        <topology evidence="1 7">Multi-pass membrane protein</topology>
    </subcellularLocation>
</comment>
<dbReference type="InterPro" id="IPR000515">
    <property type="entry name" value="MetI-like"/>
</dbReference>